<dbReference type="EMBL" id="JAEUAK010000021">
    <property type="protein sequence ID" value="MBW9056664.1"/>
    <property type="molecule type" value="Genomic_DNA"/>
</dbReference>
<dbReference type="InterPro" id="IPR008878">
    <property type="entry name" value="Transposase_IS66_Orf2"/>
</dbReference>
<dbReference type="Proteomes" id="UP000717752">
    <property type="component" value="Unassembled WGS sequence"/>
</dbReference>
<proteinExistence type="predicted"/>
<sequence>MFRLGADLKVYLHREPIDFRAGINSLAVLVQETMALDPFAPAVFAFLQSPS</sequence>
<dbReference type="RefSeq" id="WP_220338056.1">
    <property type="nucleotide sequence ID" value="NZ_JAEUAK010000021.1"/>
</dbReference>
<dbReference type="Pfam" id="PF05717">
    <property type="entry name" value="TnpB_IS66"/>
    <property type="match status" value="1"/>
</dbReference>
<evidence type="ECO:0000313" key="1">
    <source>
        <dbReference type="EMBL" id="MBW9056664.1"/>
    </source>
</evidence>
<evidence type="ECO:0000313" key="2">
    <source>
        <dbReference type="Proteomes" id="UP000717752"/>
    </source>
</evidence>
<name>A0ABS7H5P9_9HYPH</name>
<gene>
    <name evidence="1" type="primary">tnpB</name>
    <name evidence="1" type="ORF">JNB85_30060</name>
</gene>
<organism evidence="1 2">
    <name type="scientific">Rhizobium mesosinicum</name>
    <dbReference type="NCBI Taxonomy" id="335017"/>
    <lineage>
        <taxon>Bacteria</taxon>
        <taxon>Pseudomonadati</taxon>
        <taxon>Pseudomonadota</taxon>
        <taxon>Alphaproteobacteria</taxon>
        <taxon>Hyphomicrobiales</taxon>
        <taxon>Rhizobiaceae</taxon>
        <taxon>Rhizobium/Agrobacterium group</taxon>
        <taxon>Rhizobium</taxon>
    </lineage>
</organism>
<keyword evidence="2" id="KW-1185">Reference proteome</keyword>
<protein>
    <submittedName>
        <fullName evidence="1">IS66 family insertion sequence element accessory protein TnpB</fullName>
    </submittedName>
</protein>
<dbReference type="PANTHER" id="PTHR36455:SF1">
    <property type="entry name" value="BLR8292 PROTEIN"/>
    <property type="match status" value="1"/>
</dbReference>
<comment type="caution">
    <text evidence="1">The sequence shown here is derived from an EMBL/GenBank/DDBJ whole genome shotgun (WGS) entry which is preliminary data.</text>
</comment>
<dbReference type="PANTHER" id="PTHR36455">
    <property type="match status" value="1"/>
</dbReference>
<accession>A0ABS7H5P9</accession>
<reference evidence="1 2" key="1">
    <citation type="journal article" date="2021" name="MBio">
        <title>Poor Competitiveness of Bradyrhizobium in Pigeon Pea Root Colonization in Indian Soils.</title>
        <authorList>
            <person name="Chalasani D."/>
            <person name="Basu A."/>
            <person name="Pullabhotla S.V.S.R.N."/>
            <person name="Jorrin B."/>
            <person name="Neal A.L."/>
            <person name="Poole P.S."/>
            <person name="Podile A.R."/>
            <person name="Tkacz A."/>
        </authorList>
    </citation>
    <scope>NUCLEOTIDE SEQUENCE [LARGE SCALE GENOMIC DNA]</scope>
    <source>
        <strain evidence="1 2">HU56</strain>
    </source>
</reference>